<reference evidence="4" key="1">
    <citation type="submission" date="2025-08" db="UniProtKB">
        <authorList>
            <consortium name="RefSeq"/>
        </authorList>
    </citation>
    <scope>IDENTIFICATION</scope>
    <source>
        <tissue evidence="4">Whole body</tissue>
    </source>
</reference>
<dbReference type="PANTHER" id="PTHR33327:SF3">
    <property type="entry name" value="RNA-DIRECTED DNA POLYMERASE"/>
    <property type="match status" value="1"/>
</dbReference>
<dbReference type="PANTHER" id="PTHR33327">
    <property type="entry name" value="ENDONUCLEASE"/>
    <property type="match status" value="1"/>
</dbReference>
<sequence length="289" mass="32352">METNSAATVSTASSIDRVAVRIPDFCPADPEMWFCMIERSFEASGVSVEKTKFGYILGALDPRYAAEVRDIIVDPPDSEPYQKLKSELIRRLSSSQEQKTRRLLELEEMGDRKPSQFLRHLRGLAGNAVSDAVLRTLWMGRLPTSMQVILATQKDVELNLVADLADAIADTLSPRTMIAEAAPSSNKSNQDRQDLEALINTKMAQLTVSLRQEILAMRQEFGNDERFSRRSGNRRSGSNMRSRSRSAARRRHDSAGLCWYHNRFGNKANKCIQPCTWSGPAVGNDQGSR</sequence>
<organism evidence="3 4">
    <name type="scientific">Ceratina calcarata</name>
    <dbReference type="NCBI Taxonomy" id="156304"/>
    <lineage>
        <taxon>Eukaryota</taxon>
        <taxon>Metazoa</taxon>
        <taxon>Ecdysozoa</taxon>
        <taxon>Arthropoda</taxon>
        <taxon>Hexapoda</taxon>
        <taxon>Insecta</taxon>
        <taxon>Pterygota</taxon>
        <taxon>Neoptera</taxon>
        <taxon>Endopterygota</taxon>
        <taxon>Hymenoptera</taxon>
        <taxon>Apocrita</taxon>
        <taxon>Aculeata</taxon>
        <taxon>Apoidea</taxon>
        <taxon>Anthophila</taxon>
        <taxon>Apidae</taxon>
        <taxon>Ceratina</taxon>
        <taxon>Zadontomerus</taxon>
    </lineage>
</organism>
<proteinExistence type="predicted"/>
<dbReference type="AlphaFoldDB" id="A0AAJ7WA28"/>
<evidence type="ECO:0000256" key="1">
    <source>
        <dbReference type="SAM" id="MobiDB-lite"/>
    </source>
</evidence>
<name>A0AAJ7WA28_9HYME</name>
<dbReference type="Pfam" id="PF23055">
    <property type="entry name" value="DUF7041"/>
    <property type="match status" value="1"/>
</dbReference>
<evidence type="ECO:0000313" key="3">
    <source>
        <dbReference type="Proteomes" id="UP000694925"/>
    </source>
</evidence>
<feature type="region of interest" description="Disordered" evidence="1">
    <location>
        <begin position="225"/>
        <end position="248"/>
    </location>
</feature>
<keyword evidence="3" id="KW-1185">Reference proteome</keyword>
<gene>
    <name evidence="4" type="primary">LOC113464226</name>
</gene>
<dbReference type="Proteomes" id="UP000694925">
    <property type="component" value="Unplaced"/>
</dbReference>
<protein>
    <submittedName>
        <fullName evidence="4">Uncharacterized protein LOC113464226</fullName>
    </submittedName>
</protein>
<feature type="domain" description="DUF7041" evidence="2">
    <location>
        <begin position="22"/>
        <end position="105"/>
    </location>
</feature>
<dbReference type="KEGG" id="ccal:113464226"/>
<dbReference type="RefSeq" id="XP_026668765.1">
    <property type="nucleotide sequence ID" value="XM_026812964.1"/>
</dbReference>
<dbReference type="GeneID" id="113464226"/>
<accession>A0AAJ7WA28</accession>
<evidence type="ECO:0000313" key="4">
    <source>
        <dbReference type="RefSeq" id="XP_026668765.1"/>
    </source>
</evidence>
<dbReference type="InterPro" id="IPR055469">
    <property type="entry name" value="DUF7041"/>
</dbReference>
<evidence type="ECO:0000259" key="2">
    <source>
        <dbReference type="Pfam" id="PF23055"/>
    </source>
</evidence>